<keyword evidence="2" id="KW-1185">Reference proteome</keyword>
<proteinExistence type="predicted"/>
<name>A0A5N6MZ89_9ASTR</name>
<comment type="caution">
    <text evidence="1">The sequence shown here is derived from an EMBL/GenBank/DDBJ whole genome shotgun (WGS) entry which is preliminary data.</text>
</comment>
<sequence>MRSMGFGLVARRGQIDVFEFPLRSVENRRESAVEEAEVVDIGTEWERRGPPMLETEIRAGTTMAAVVGVRERRRRAEDGGEQGR</sequence>
<gene>
    <name evidence="1" type="ORF">E3N88_28132</name>
</gene>
<evidence type="ECO:0000313" key="1">
    <source>
        <dbReference type="EMBL" id="KAD4179541.1"/>
    </source>
</evidence>
<reference evidence="1 2" key="1">
    <citation type="submission" date="2019-05" db="EMBL/GenBank/DDBJ databases">
        <title>Mikania micrantha, genome provides insights into the molecular mechanism of rapid growth.</title>
        <authorList>
            <person name="Liu B."/>
        </authorList>
    </citation>
    <scope>NUCLEOTIDE SEQUENCE [LARGE SCALE GENOMIC DNA]</scope>
    <source>
        <strain evidence="1">NLD-2019</strain>
        <tissue evidence="1">Leaf</tissue>
    </source>
</reference>
<organism evidence="1 2">
    <name type="scientific">Mikania micrantha</name>
    <name type="common">bitter vine</name>
    <dbReference type="NCBI Taxonomy" id="192012"/>
    <lineage>
        <taxon>Eukaryota</taxon>
        <taxon>Viridiplantae</taxon>
        <taxon>Streptophyta</taxon>
        <taxon>Embryophyta</taxon>
        <taxon>Tracheophyta</taxon>
        <taxon>Spermatophyta</taxon>
        <taxon>Magnoliopsida</taxon>
        <taxon>eudicotyledons</taxon>
        <taxon>Gunneridae</taxon>
        <taxon>Pentapetalae</taxon>
        <taxon>asterids</taxon>
        <taxon>campanulids</taxon>
        <taxon>Asterales</taxon>
        <taxon>Asteraceae</taxon>
        <taxon>Asteroideae</taxon>
        <taxon>Heliantheae alliance</taxon>
        <taxon>Eupatorieae</taxon>
        <taxon>Mikania</taxon>
    </lineage>
</organism>
<accession>A0A5N6MZ89</accession>
<dbReference type="EMBL" id="SZYD01000014">
    <property type="protein sequence ID" value="KAD4179541.1"/>
    <property type="molecule type" value="Genomic_DNA"/>
</dbReference>
<dbReference type="AlphaFoldDB" id="A0A5N6MZ89"/>
<protein>
    <submittedName>
        <fullName evidence="1">Uncharacterized protein</fullName>
    </submittedName>
</protein>
<dbReference type="Proteomes" id="UP000326396">
    <property type="component" value="Linkage Group LG4"/>
</dbReference>
<evidence type="ECO:0000313" key="2">
    <source>
        <dbReference type="Proteomes" id="UP000326396"/>
    </source>
</evidence>